<evidence type="ECO:0000313" key="2">
    <source>
        <dbReference type="EMBL" id="QEV04517.1"/>
    </source>
</evidence>
<proteinExistence type="predicted"/>
<evidence type="ECO:0000256" key="1">
    <source>
        <dbReference type="SAM" id="SignalP"/>
    </source>
</evidence>
<sequence length="120" mass="12770">MRKLAQLTMAAGASVVLVLGLTGSASASAWTSTPYADAGFMSYGDDIWVDHRASGGNSIVWWSTDYGRTGSCSSSGGEKWCYYDMRETGTITIQLCSYPPSYPQGWCDVEQVSSIGNDGG</sequence>
<organism evidence="2 3">
    <name type="scientific">Streptomyces prasinus</name>
    <dbReference type="NCBI Taxonomy" id="67345"/>
    <lineage>
        <taxon>Bacteria</taxon>
        <taxon>Bacillati</taxon>
        <taxon>Actinomycetota</taxon>
        <taxon>Actinomycetes</taxon>
        <taxon>Kitasatosporales</taxon>
        <taxon>Streptomycetaceae</taxon>
        <taxon>Streptomyces</taxon>
    </lineage>
</organism>
<accession>A0ABX6ARA2</accession>
<gene>
    <name evidence="2" type="ORF">CP972_00890</name>
</gene>
<keyword evidence="1" id="KW-0732">Signal</keyword>
<evidence type="ECO:0008006" key="4">
    <source>
        <dbReference type="Google" id="ProtNLM"/>
    </source>
</evidence>
<keyword evidence="3" id="KW-1185">Reference proteome</keyword>
<dbReference type="Proteomes" id="UP000326041">
    <property type="component" value="Chromosome"/>
</dbReference>
<feature type="signal peptide" evidence="1">
    <location>
        <begin position="1"/>
        <end position="27"/>
    </location>
</feature>
<name>A0ABX6ARA2_9ACTN</name>
<reference evidence="2 3" key="1">
    <citation type="submission" date="2017-09" db="EMBL/GenBank/DDBJ databases">
        <authorList>
            <person name="Lee N."/>
            <person name="Cho B.-K."/>
        </authorList>
    </citation>
    <scope>NUCLEOTIDE SEQUENCE [LARGE SCALE GENOMIC DNA]</scope>
    <source>
        <strain evidence="2 3">ATCC 13879</strain>
    </source>
</reference>
<dbReference type="GeneID" id="95533171"/>
<dbReference type="EMBL" id="CP023697">
    <property type="protein sequence ID" value="QEV04517.1"/>
    <property type="molecule type" value="Genomic_DNA"/>
</dbReference>
<feature type="chain" id="PRO_5046719310" description="Secreted protein" evidence="1">
    <location>
        <begin position="28"/>
        <end position="120"/>
    </location>
</feature>
<evidence type="ECO:0000313" key="3">
    <source>
        <dbReference type="Proteomes" id="UP000326041"/>
    </source>
</evidence>
<dbReference type="RefSeq" id="WP_055605203.1">
    <property type="nucleotide sequence ID" value="NZ_CP023697.1"/>
</dbReference>
<protein>
    <recommendedName>
        <fullName evidence="4">Secreted protein</fullName>
    </recommendedName>
</protein>